<dbReference type="InterPro" id="IPR003439">
    <property type="entry name" value="ABC_transporter-like_ATP-bd"/>
</dbReference>
<evidence type="ECO:0000313" key="12">
    <source>
        <dbReference type="Proteomes" id="UP000728032"/>
    </source>
</evidence>
<evidence type="ECO:0000256" key="4">
    <source>
        <dbReference type="ARBA" id="ARBA00022741"/>
    </source>
</evidence>
<dbReference type="EMBL" id="OC914870">
    <property type="protein sequence ID" value="CAD7637043.1"/>
    <property type="molecule type" value="Genomic_DNA"/>
</dbReference>
<dbReference type="SUPFAM" id="SSF52540">
    <property type="entry name" value="P-loop containing nucleoside triphosphate hydrolases"/>
    <property type="match status" value="2"/>
</dbReference>
<evidence type="ECO:0000256" key="2">
    <source>
        <dbReference type="ARBA" id="ARBA00022448"/>
    </source>
</evidence>
<dbReference type="Gene3D" id="3.40.50.300">
    <property type="entry name" value="P-loop containing nucleotide triphosphate hydrolases"/>
    <property type="match status" value="2"/>
</dbReference>
<dbReference type="InterPro" id="IPR000515">
    <property type="entry name" value="MetI-like"/>
</dbReference>
<evidence type="ECO:0000256" key="6">
    <source>
        <dbReference type="ARBA" id="ARBA00022989"/>
    </source>
</evidence>
<feature type="domain" description="ABC transmembrane type-1" evidence="10">
    <location>
        <begin position="137"/>
        <end position="327"/>
    </location>
</feature>
<feature type="transmembrane region" description="Helical" evidence="8">
    <location>
        <begin position="139"/>
        <end position="165"/>
    </location>
</feature>
<dbReference type="GO" id="GO:0055085">
    <property type="term" value="P:transmembrane transport"/>
    <property type="evidence" value="ECO:0007669"/>
    <property type="project" value="InterPro"/>
</dbReference>
<dbReference type="PROSITE" id="PS00211">
    <property type="entry name" value="ABC_TRANSPORTER_1"/>
    <property type="match status" value="2"/>
</dbReference>
<evidence type="ECO:0000313" key="11">
    <source>
        <dbReference type="EMBL" id="CAD7637043.1"/>
    </source>
</evidence>
<organism evidence="11">
    <name type="scientific">Oppiella nova</name>
    <dbReference type="NCBI Taxonomy" id="334625"/>
    <lineage>
        <taxon>Eukaryota</taxon>
        <taxon>Metazoa</taxon>
        <taxon>Ecdysozoa</taxon>
        <taxon>Arthropoda</taxon>
        <taxon>Chelicerata</taxon>
        <taxon>Arachnida</taxon>
        <taxon>Acari</taxon>
        <taxon>Acariformes</taxon>
        <taxon>Sarcoptiformes</taxon>
        <taxon>Oribatida</taxon>
        <taxon>Brachypylina</taxon>
        <taxon>Oppioidea</taxon>
        <taxon>Oppiidae</taxon>
        <taxon>Oppiella</taxon>
    </lineage>
</organism>
<keyword evidence="6 8" id="KW-1133">Transmembrane helix</keyword>
<keyword evidence="3 8" id="KW-0812">Transmembrane</keyword>
<dbReference type="GO" id="GO:0005886">
    <property type="term" value="C:plasma membrane"/>
    <property type="evidence" value="ECO:0007669"/>
    <property type="project" value="UniProtKB-SubCell"/>
</dbReference>
<reference evidence="11" key="1">
    <citation type="submission" date="2020-11" db="EMBL/GenBank/DDBJ databases">
        <authorList>
            <person name="Tran Van P."/>
        </authorList>
    </citation>
    <scope>NUCLEOTIDE SEQUENCE</scope>
</reference>
<dbReference type="PROSITE" id="PS50928">
    <property type="entry name" value="ABC_TM1"/>
    <property type="match status" value="1"/>
</dbReference>
<feature type="domain" description="ABC transporter" evidence="9">
    <location>
        <begin position="326"/>
        <end position="571"/>
    </location>
</feature>
<dbReference type="GO" id="GO:0005524">
    <property type="term" value="F:ATP binding"/>
    <property type="evidence" value="ECO:0007669"/>
    <property type="project" value="UniProtKB-KW"/>
</dbReference>
<dbReference type="InterPro" id="IPR003593">
    <property type="entry name" value="AAA+_ATPase"/>
</dbReference>
<evidence type="ECO:0000259" key="10">
    <source>
        <dbReference type="PROSITE" id="PS50928"/>
    </source>
</evidence>
<dbReference type="Pfam" id="PF00528">
    <property type="entry name" value="BPD_transp_1"/>
    <property type="match status" value="1"/>
</dbReference>
<evidence type="ECO:0000259" key="9">
    <source>
        <dbReference type="PROSITE" id="PS50893"/>
    </source>
</evidence>
<dbReference type="NCBIfam" id="NF008453">
    <property type="entry name" value="PRK11308.1"/>
    <property type="match status" value="2"/>
</dbReference>
<keyword evidence="5" id="KW-0067">ATP-binding</keyword>
<dbReference type="InterPro" id="IPR025966">
    <property type="entry name" value="OppC_N"/>
</dbReference>
<name>A0A7R9Q9A0_9ACAR</name>
<gene>
    <name evidence="11" type="ORF">ONB1V03_LOCUS578</name>
</gene>
<feature type="domain" description="ABC transporter" evidence="9">
    <location>
        <begin position="600"/>
        <end position="837"/>
    </location>
</feature>
<evidence type="ECO:0000256" key="3">
    <source>
        <dbReference type="ARBA" id="ARBA00022692"/>
    </source>
</evidence>
<evidence type="ECO:0000256" key="7">
    <source>
        <dbReference type="ARBA" id="ARBA00023136"/>
    </source>
</evidence>
<keyword evidence="7 8" id="KW-0472">Membrane</keyword>
<evidence type="ECO:0000256" key="5">
    <source>
        <dbReference type="ARBA" id="ARBA00022840"/>
    </source>
</evidence>
<sequence length="842" mass="94960">MSPIMQVRIQKFKKNRLGFVCFIVFIVLFILSISAEFIANDKPLLVKYDQHYYMPVLKAYPETHFGGVFETEADYRDPVVQQLIEEKGWSIWPLVRYSYQTPNLDLAVPVPSPPTVQNWLGTDDQGRDVFTRILYGLRISLLFGLALTLFAAFIGIIVGAIQGYYGGWVDLIGQRLLEVWGGLPTLFMVIILVSIFTPSVYWLFLIMLIFGWTELVGIVRAEFLRARHLDYVQAARALGVSDLVIMFRHILPNVISSSLSQLPFMLTANITALTALDFLGYGLPPDAASLGELLLQGKNNLNAPWLALRHAMHSIQDVKNDPSLLLSVQHLHIENQRKEVLVNNLNFDLHVGETVAIVGESGSGKSISGLALLGLLPENLIVTGQALYDEQNLLSLNQNAHLAIRGKKIAMIFQEPMTALNPLHKVERIIGETLLLDGISKEKVRKRVYDLLCDVGMDEPEDKLNRYPHELSGGQRQRVLIASVLAQKPEIIIADEPTTALDVTLQSQVLNLLQLLILNHKMAMILVSHDLNLVRKYANQVIVMNQGQVEEKGTVRNIFQNPKASYTQYLLDHDFGEANALPHKRNLVLSLHRVGVKFPIRKGIFNRVKDYFVAVQPINLRLDRAESIGIVGESGSGKTSLALAIARLIQCSGNVFLLNQDLNRLSQRKLRPLRSNFQIVFQDPLSSLNPRMTVDQIIREGLALKHLKEAEMLIRINEILDKVDLPITVKQRYPHELSGGQRQRVALARAVVLRPKLLILDEPTSALDRTTQRAIVKLLRQLQQDYQMSYLFISHDLQVVKALCQKVLVLKDAKVIEFQDTQALFDKPLNDYTKRLIAASQY</sequence>
<feature type="transmembrane region" description="Helical" evidence="8">
    <location>
        <begin position="177"/>
        <end position="195"/>
    </location>
</feature>
<dbReference type="InterPro" id="IPR035906">
    <property type="entry name" value="MetI-like_sf"/>
</dbReference>
<evidence type="ECO:0000256" key="8">
    <source>
        <dbReference type="SAM" id="Phobius"/>
    </source>
</evidence>
<dbReference type="SMART" id="SM00382">
    <property type="entry name" value="AAA"/>
    <property type="match status" value="2"/>
</dbReference>
<dbReference type="SUPFAM" id="SSF161098">
    <property type="entry name" value="MetI-like"/>
    <property type="match status" value="1"/>
</dbReference>
<evidence type="ECO:0000256" key="1">
    <source>
        <dbReference type="ARBA" id="ARBA00004141"/>
    </source>
</evidence>
<accession>A0A7R9Q9A0</accession>
<dbReference type="PROSITE" id="PS50893">
    <property type="entry name" value="ABC_TRANSPORTER_2"/>
    <property type="match status" value="2"/>
</dbReference>
<keyword evidence="2" id="KW-0813">Transport</keyword>
<dbReference type="InterPro" id="IPR050319">
    <property type="entry name" value="ABC_transp_ATP-bind"/>
</dbReference>
<evidence type="ECO:0008006" key="13">
    <source>
        <dbReference type="Google" id="ProtNLM"/>
    </source>
</evidence>
<dbReference type="Gene3D" id="1.10.3720.10">
    <property type="entry name" value="MetI-like"/>
    <property type="match status" value="1"/>
</dbReference>
<dbReference type="OrthoDB" id="447368at2759"/>
<proteinExistence type="predicted"/>
<keyword evidence="12" id="KW-1185">Reference proteome</keyword>
<comment type="subcellular location">
    <subcellularLocation>
        <location evidence="1">Membrane</location>
        <topology evidence="1">Multi-pass membrane protein</topology>
    </subcellularLocation>
</comment>
<dbReference type="GO" id="GO:0016887">
    <property type="term" value="F:ATP hydrolysis activity"/>
    <property type="evidence" value="ECO:0007669"/>
    <property type="project" value="InterPro"/>
</dbReference>
<protein>
    <recommendedName>
        <fullName evidence="13">ABC transporter ATP-binding protein</fullName>
    </recommendedName>
</protein>
<dbReference type="InterPro" id="IPR027417">
    <property type="entry name" value="P-loop_NTPase"/>
</dbReference>
<dbReference type="CDD" id="cd03257">
    <property type="entry name" value="ABC_NikE_OppD_transporters"/>
    <property type="match status" value="2"/>
</dbReference>
<dbReference type="PANTHER" id="PTHR43776">
    <property type="entry name" value="TRANSPORT ATP-BINDING PROTEIN"/>
    <property type="match status" value="1"/>
</dbReference>
<feature type="transmembrane region" description="Helical" evidence="8">
    <location>
        <begin position="20"/>
        <end position="39"/>
    </location>
</feature>
<dbReference type="InterPro" id="IPR017871">
    <property type="entry name" value="ABC_transporter-like_CS"/>
</dbReference>
<dbReference type="CDD" id="cd06261">
    <property type="entry name" value="TM_PBP2"/>
    <property type="match status" value="1"/>
</dbReference>
<dbReference type="AlphaFoldDB" id="A0A7R9Q9A0"/>
<dbReference type="EMBL" id="CAJPVJ010000045">
    <property type="protein sequence ID" value="CAG2159481.1"/>
    <property type="molecule type" value="Genomic_DNA"/>
</dbReference>
<dbReference type="Pfam" id="PF00005">
    <property type="entry name" value="ABC_tran"/>
    <property type="match status" value="2"/>
</dbReference>
<dbReference type="Pfam" id="PF12911">
    <property type="entry name" value="OppC_N"/>
    <property type="match status" value="1"/>
</dbReference>
<keyword evidence="4" id="KW-0547">Nucleotide-binding</keyword>
<dbReference type="Proteomes" id="UP000728032">
    <property type="component" value="Unassembled WGS sequence"/>
</dbReference>